<feature type="active site" evidence="3">
    <location>
        <position position="197"/>
    </location>
</feature>
<dbReference type="PANTHER" id="PTHR10488">
    <property type="entry name" value="GLYCINE AMIDINOTRANSFERASE, MITOCHONDRIAL"/>
    <property type="match status" value="1"/>
</dbReference>
<comment type="similarity">
    <text evidence="1">Belongs to the amidinotransferase family.</text>
</comment>
<evidence type="ECO:0000256" key="1">
    <source>
        <dbReference type="ARBA" id="ARBA00006943"/>
    </source>
</evidence>
<reference evidence="4" key="1">
    <citation type="journal article" date="2012" name="Ecotoxicol. Environ. Saf.">
        <title>Detection of potentially producing cylindrospermopsin and microcystin strains in mixed populations of cyanobacteria by simultaneous amplification of cylindrospermopsin and microcystin gene regions.</title>
        <authorList>
            <person name="Baron-Sola A."/>
            <person name="Ouahid Y."/>
            <person name="del Campo F.F."/>
        </authorList>
    </citation>
    <scope>NUCLEOTIDE SEQUENCE</scope>
    <source>
        <strain evidence="4">UAM MAO</strain>
    </source>
</reference>
<evidence type="ECO:0000256" key="2">
    <source>
        <dbReference type="ARBA" id="ARBA00022679"/>
    </source>
</evidence>
<dbReference type="EMBL" id="JN003450">
    <property type="protein sequence ID" value="AEQ64884.2"/>
    <property type="molecule type" value="Genomic_DNA"/>
</dbReference>
<keyword evidence="2 4" id="KW-0808">Transferase</keyword>
<dbReference type="PANTHER" id="PTHR10488:SF1">
    <property type="entry name" value="GLYCINE AMIDINOTRANSFERASE, MITOCHONDRIAL"/>
    <property type="match status" value="1"/>
</dbReference>
<dbReference type="InterPro" id="IPR033195">
    <property type="entry name" value="AmidinoTrfase"/>
</dbReference>
<accession>G8FGE3</accession>
<dbReference type="CDD" id="cd21136">
    <property type="entry name" value="amidinotransferase_AGAT-like"/>
    <property type="match status" value="1"/>
</dbReference>
<proteinExistence type="inferred from homology"/>
<evidence type="ECO:0000256" key="3">
    <source>
        <dbReference type="PIRSR" id="PIRSR633195-1"/>
    </source>
</evidence>
<name>G8FGE3_9CYAN</name>
<dbReference type="AlphaFoldDB" id="G8FGE3"/>
<dbReference type="Pfam" id="PF02274">
    <property type="entry name" value="ADI"/>
    <property type="match status" value="1"/>
</dbReference>
<gene>
    <name evidence="4" type="primary">aoaA</name>
</gene>
<dbReference type="SUPFAM" id="SSF55909">
    <property type="entry name" value="Pentein"/>
    <property type="match status" value="1"/>
</dbReference>
<dbReference type="GO" id="GO:0006601">
    <property type="term" value="P:creatine biosynthetic process"/>
    <property type="evidence" value="ECO:0007669"/>
    <property type="project" value="TreeGrafter"/>
</dbReference>
<feature type="active site" evidence="3">
    <location>
        <position position="248"/>
    </location>
</feature>
<organism evidence="4">
    <name type="scientific">Umezakia ovalisporum UAM-MAO</name>
    <dbReference type="NCBI Taxonomy" id="1096560"/>
    <lineage>
        <taxon>Bacteria</taxon>
        <taxon>Bacillati</taxon>
        <taxon>Cyanobacteriota</taxon>
        <taxon>Cyanophyceae</taxon>
        <taxon>Nostocales</taxon>
        <taxon>Nodulariaceae</taxon>
        <taxon>Umezakia</taxon>
    </lineage>
</organism>
<sequence length="392" mass="45779">MQTGIVNSWNEWDELKEMVVGIADGAYFEPTEPGNRPALRDKNIAKMFSFPRGPKKQGVTEKANEELNGLVALLESQGVTVRRPEKHNFGLSVKTPFFEVENQYCAVCPRDVMITFGNEILEATMSRRSRFFEYLPYRKLVYEYWHKCPDMIWNAAPKPTMQNAMYREDFWEWPMEDRFERMHDFEFCVTQDEVIFDAADCSRFGRDIFVQESMTTNRSGIRWLKRHLEPRGFRVHDVHFPLDIFPSHIDCTFVPLAPGVVLVNPERPIQEGEEKLFMNNDWQFIKAPLPTSTDDEMPMFCQSSKWLSMNVLSISPKKVICEEQEHPLHELLDKHGFEVYPIPFRNVFEFGGSLHCATWDIHRMGTCEDYFPKINYTPVTASTNGVSRFIII</sequence>
<evidence type="ECO:0000313" key="4">
    <source>
        <dbReference type="EMBL" id="AEQ64884.2"/>
    </source>
</evidence>
<feature type="active site" description="Amidino-cysteine intermediate" evidence="3">
    <location>
        <position position="356"/>
    </location>
</feature>
<protein>
    <submittedName>
        <fullName evidence="4">Amidinotransferase</fullName>
    </submittedName>
</protein>
<dbReference type="GO" id="GO:0015068">
    <property type="term" value="F:glycine amidinotransferase activity"/>
    <property type="evidence" value="ECO:0007669"/>
    <property type="project" value="TreeGrafter"/>
</dbReference>
<dbReference type="Gene3D" id="3.75.10.10">
    <property type="entry name" value="L-arginine/glycine Amidinotransferase, Chain A"/>
    <property type="match status" value="1"/>
</dbReference>